<gene>
    <name evidence="2" type="ORF">BU24DRAFT_470994</name>
</gene>
<accession>A0A6A5Y8W9</accession>
<evidence type="ECO:0000256" key="1">
    <source>
        <dbReference type="ARBA" id="ARBA00023002"/>
    </source>
</evidence>
<dbReference type="PANTHER" id="PTHR43157:SF31">
    <property type="entry name" value="PHOSPHATIDYLINOSITOL-GLYCAN BIOSYNTHESIS CLASS F PROTEIN"/>
    <property type="match status" value="1"/>
</dbReference>
<dbReference type="AlphaFoldDB" id="A0A6A5Y8W9"/>
<dbReference type="PRINTS" id="PR00081">
    <property type="entry name" value="GDHRDH"/>
</dbReference>
<dbReference type="GO" id="GO:0016491">
    <property type="term" value="F:oxidoreductase activity"/>
    <property type="evidence" value="ECO:0007669"/>
    <property type="project" value="UniProtKB-KW"/>
</dbReference>
<dbReference type="OrthoDB" id="542013at2759"/>
<keyword evidence="3" id="KW-1185">Reference proteome</keyword>
<dbReference type="RefSeq" id="XP_033390364.1">
    <property type="nucleotide sequence ID" value="XM_033532675.1"/>
</dbReference>
<name>A0A6A5Y8W9_9PLEO</name>
<dbReference type="InterPro" id="IPR036291">
    <property type="entry name" value="NAD(P)-bd_dom_sf"/>
</dbReference>
<keyword evidence="1" id="KW-0560">Oxidoreductase</keyword>
<dbReference type="InterPro" id="IPR002347">
    <property type="entry name" value="SDR_fam"/>
</dbReference>
<dbReference type="EMBL" id="ML978066">
    <property type="protein sequence ID" value="KAF2022025.1"/>
    <property type="molecule type" value="Genomic_DNA"/>
</dbReference>
<reference evidence="2" key="1">
    <citation type="journal article" date="2020" name="Stud. Mycol.">
        <title>101 Dothideomycetes genomes: a test case for predicting lifestyles and emergence of pathogens.</title>
        <authorList>
            <person name="Haridas S."/>
            <person name="Albert R."/>
            <person name="Binder M."/>
            <person name="Bloem J."/>
            <person name="Labutti K."/>
            <person name="Salamov A."/>
            <person name="Andreopoulos B."/>
            <person name="Baker S."/>
            <person name="Barry K."/>
            <person name="Bills G."/>
            <person name="Bluhm B."/>
            <person name="Cannon C."/>
            <person name="Castanera R."/>
            <person name="Culley D."/>
            <person name="Daum C."/>
            <person name="Ezra D."/>
            <person name="Gonzalez J."/>
            <person name="Henrissat B."/>
            <person name="Kuo A."/>
            <person name="Liang C."/>
            <person name="Lipzen A."/>
            <person name="Lutzoni F."/>
            <person name="Magnuson J."/>
            <person name="Mondo S."/>
            <person name="Nolan M."/>
            <person name="Ohm R."/>
            <person name="Pangilinan J."/>
            <person name="Park H.-J."/>
            <person name="Ramirez L."/>
            <person name="Alfaro M."/>
            <person name="Sun H."/>
            <person name="Tritt A."/>
            <person name="Yoshinaga Y."/>
            <person name="Zwiers L.-H."/>
            <person name="Turgeon B."/>
            <person name="Goodwin S."/>
            <person name="Spatafora J."/>
            <person name="Crous P."/>
            <person name="Grigoriev I."/>
        </authorList>
    </citation>
    <scope>NUCLEOTIDE SEQUENCE</scope>
    <source>
        <strain evidence="2">CBS 175.79</strain>
    </source>
</reference>
<sequence length="325" mass="35432">MLLLFRQLFASVPKPNTSYAGKTVIVTGSNVGLGLEAARHFTSLGASTVILAVRSISKGNAAKEDIETSTGVKNVVQVWHLDMSSYQSVIDFAARAEKELARLDTVVLNAGIGPMKWEVFEQDESTLTVNVVSTFLLALALLPKLKSTATTFSTRPNLTVVGSEMHFFARFPEKNAPEGQIFKTLNVENQDMRERYNLSKLLVMLFVRAMVDQKAVSQMPVTINCVCPGFCHSEIAREVTGPSKIVMIAMKAIFARSTEAGGRTLFYAASQGSETHGKFLINCRVSDPSPFVLSPEGGVVQKRVWNELVTKVEAIKPGITSDLKG</sequence>
<evidence type="ECO:0000313" key="3">
    <source>
        <dbReference type="Proteomes" id="UP000799778"/>
    </source>
</evidence>
<evidence type="ECO:0000313" key="2">
    <source>
        <dbReference type="EMBL" id="KAF2022025.1"/>
    </source>
</evidence>
<proteinExistence type="predicted"/>
<dbReference type="SUPFAM" id="SSF51735">
    <property type="entry name" value="NAD(P)-binding Rossmann-fold domains"/>
    <property type="match status" value="1"/>
</dbReference>
<organism evidence="2 3">
    <name type="scientific">Aaosphaeria arxii CBS 175.79</name>
    <dbReference type="NCBI Taxonomy" id="1450172"/>
    <lineage>
        <taxon>Eukaryota</taxon>
        <taxon>Fungi</taxon>
        <taxon>Dikarya</taxon>
        <taxon>Ascomycota</taxon>
        <taxon>Pezizomycotina</taxon>
        <taxon>Dothideomycetes</taxon>
        <taxon>Pleosporomycetidae</taxon>
        <taxon>Pleosporales</taxon>
        <taxon>Pleosporales incertae sedis</taxon>
        <taxon>Aaosphaeria</taxon>
    </lineage>
</organism>
<dbReference type="Proteomes" id="UP000799778">
    <property type="component" value="Unassembled WGS sequence"/>
</dbReference>
<dbReference type="Pfam" id="PF00106">
    <property type="entry name" value="adh_short"/>
    <property type="match status" value="1"/>
</dbReference>
<dbReference type="GeneID" id="54290072"/>
<dbReference type="Gene3D" id="3.40.50.720">
    <property type="entry name" value="NAD(P)-binding Rossmann-like Domain"/>
    <property type="match status" value="1"/>
</dbReference>
<dbReference type="PANTHER" id="PTHR43157">
    <property type="entry name" value="PHOSPHATIDYLINOSITOL-GLYCAN BIOSYNTHESIS CLASS F PROTEIN-RELATED"/>
    <property type="match status" value="1"/>
</dbReference>
<protein>
    <submittedName>
        <fullName evidence="2">NAD(P)-binding protein</fullName>
    </submittedName>
</protein>